<evidence type="ECO:0000313" key="4">
    <source>
        <dbReference type="Proteomes" id="UP001233271"/>
    </source>
</evidence>
<dbReference type="Gene3D" id="3.80.10.10">
    <property type="entry name" value="Ribonuclease Inhibitor"/>
    <property type="match status" value="2"/>
</dbReference>
<feature type="compositionally biased region" description="Low complexity" evidence="2">
    <location>
        <begin position="553"/>
        <end position="562"/>
    </location>
</feature>
<dbReference type="SUPFAM" id="SSF48452">
    <property type="entry name" value="TPR-like"/>
    <property type="match status" value="1"/>
</dbReference>
<accession>A0AA48QVN0</accession>
<reference evidence="3" key="1">
    <citation type="journal article" date="2023" name="BMC Genomics">
        <title>Chromosome-level genome assemblies of Cutaneotrichosporon spp. (Trichosporonales, Basidiomycota) reveal imbalanced evolution between nucleotide sequences and chromosome synteny.</title>
        <authorList>
            <person name="Kobayashi Y."/>
            <person name="Kayamori A."/>
            <person name="Aoki K."/>
            <person name="Shiwa Y."/>
            <person name="Matsutani M."/>
            <person name="Fujita N."/>
            <person name="Sugita T."/>
            <person name="Iwasaki W."/>
            <person name="Tanaka N."/>
            <person name="Takashima M."/>
        </authorList>
    </citation>
    <scope>NUCLEOTIDE SEQUENCE</scope>
    <source>
        <strain evidence="3">HIS019</strain>
    </source>
</reference>
<dbReference type="AlphaFoldDB" id="A0AA48QVN0"/>
<dbReference type="PROSITE" id="PS50005">
    <property type="entry name" value="TPR"/>
    <property type="match status" value="1"/>
</dbReference>
<organism evidence="3 4">
    <name type="scientific">Cutaneotrichosporon cavernicola</name>
    <dbReference type="NCBI Taxonomy" id="279322"/>
    <lineage>
        <taxon>Eukaryota</taxon>
        <taxon>Fungi</taxon>
        <taxon>Dikarya</taxon>
        <taxon>Basidiomycota</taxon>
        <taxon>Agaricomycotina</taxon>
        <taxon>Tremellomycetes</taxon>
        <taxon>Trichosporonales</taxon>
        <taxon>Trichosporonaceae</taxon>
        <taxon>Cutaneotrichosporon</taxon>
    </lineage>
</organism>
<feature type="repeat" description="TPR" evidence="1">
    <location>
        <begin position="8"/>
        <end position="41"/>
    </location>
</feature>
<dbReference type="InterPro" id="IPR019734">
    <property type="entry name" value="TPR_rpt"/>
</dbReference>
<sequence>MSGDIAQAQRLYRAGMTAYGRKDYEEALSAFDRAVSLGDRSWKVLDAKAAAMNKMGGVWRTSAFEVASSLCKKYGDKSHRPWYRAASILLELGLLDAAERSITRGLTLAPLSDAAARKPLLDLREVGKRKRVAMTALRDENAAEAEAARKGAMCFTHLLTSDILYLIAKAGDGDTALRMAGVCHDWRGAMLSHSSLWSHLRLGRRRPAAKAATWVDRSGGRIKTIEITRYVAEAEAEAVATELALPIENVESVNLHYVTDGTCGKYLAAWRGKCRALRELKVKSDTRVPQHAMFQLLHQECCTLEVVEMTKAHLTPTPTVYNFNISTGIPVNPSQLVSLRHLVLGHGAVHSDQAWVLALAAAAPRLAHLELRCTNHTAFPADEDPITLEHLTHLEVCDRTGLSEPTKTLHTPNLSVYSAWNWHMRSAPGPPLSVLDNLRGLPRTLTSLDIGRCGLNQADLLALLPEFTSLRFLNVSFCGIDNQLLEGLVDGILPNLTALSVAGHDQISAGPLRRLVYGRLGIETTKPKPVPVRRSAFAPKRKSKPEPTPPPQSSSQPWQPSQPKVPITWICIDQCNGMAVEILAALRKHVPFLSNQNGAVVEDRVRGRGAFAWDSELACEHAADGCHLRRRRADEEGWYVHHTCKQARRE</sequence>
<proteinExistence type="predicted"/>
<dbReference type="SMART" id="SM00028">
    <property type="entry name" value="TPR"/>
    <property type="match status" value="2"/>
</dbReference>
<feature type="region of interest" description="Disordered" evidence="2">
    <location>
        <begin position="527"/>
        <end position="562"/>
    </location>
</feature>
<dbReference type="Pfam" id="PF13181">
    <property type="entry name" value="TPR_8"/>
    <property type="match status" value="1"/>
</dbReference>
<dbReference type="GeneID" id="85495341"/>
<protein>
    <recommendedName>
        <fullName evidence="5">RNI-like protein</fullName>
    </recommendedName>
</protein>
<dbReference type="InterPro" id="IPR032675">
    <property type="entry name" value="LRR_dom_sf"/>
</dbReference>
<evidence type="ECO:0000256" key="1">
    <source>
        <dbReference type="PROSITE-ProRule" id="PRU00339"/>
    </source>
</evidence>
<evidence type="ECO:0000313" key="3">
    <source>
        <dbReference type="EMBL" id="BEI91471.1"/>
    </source>
</evidence>
<dbReference type="KEGG" id="ccac:CcaHIS019_0402910"/>
<dbReference type="EMBL" id="AP028215">
    <property type="protein sequence ID" value="BEI91471.1"/>
    <property type="molecule type" value="Genomic_DNA"/>
</dbReference>
<dbReference type="Proteomes" id="UP001233271">
    <property type="component" value="Chromosome 4"/>
</dbReference>
<dbReference type="Gene3D" id="1.25.40.10">
    <property type="entry name" value="Tetratricopeptide repeat domain"/>
    <property type="match status" value="1"/>
</dbReference>
<gene>
    <name evidence="3" type="ORF">CcaverHIS019_0402910</name>
</gene>
<keyword evidence="4" id="KW-1185">Reference proteome</keyword>
<evidence type="ECO:0000256" key="2">
    <source>
        <dbReference type="SAM" id="MobiDB-lite"/>
    </source>
</evidence>
<keyword evidence="1" id="KW-0802">TPR repeat</keyword>
<name>A0AA48QVN0_9TREE</name>
<dbReference type="RefSeq" id="XP_060456736.1">
    <property type="nucleotide sequence ID" value="XM_060600109.1"/>
</dbReference>
<dbReference type="SUPFAM" id="SSF52047">
    <property type="entry name" value="RNI-like"/>
    <property type="match status" value="1"/>
</dbReference>
<dbReference type="InterPro" id="IPR011990">
    <property type="entry name" value="TPR-like_helical_dom_sf"/>
</dbReference>
<evidence type="ECO:0008006" key="5">
    <source>
        <dbReference type="Google" id="ProtNLM"/>
    </source>
</evidence>